<accession>A0A5J5BGS2</accession>
<organism evidence="2 3">
    <name type="scientific">Nyssa sinensis</name>
    <dbReference type="NCBI Taxonomy" id="561372"/>
    <lineage>
        <taxon>Eukaryota</taxon>
        <taxon>Viridiplantae</taxon>
        <taxon>Streptophyta</taxon>
        <taxon>Embryophyta</taxon>
        <taxon>Tracheophyta</taxon>
        <taxon>Spermatophyta</taxon>
        <taxon>Magnoliopsida</taxon>
        <taxon>eudicotyledons</taxon>
        <taxon>Gunneridae</taxon>
        <taxon>Pentapetalae</taxon>
        <taxon>asterids</taxon>
        <taxon>Cornales</taxon>
        <taxon>Nyssaceae</taxon>
        <taxon>Nyssa</taxon>
    </lineage>
</organism>
<keyword evidence="3" id="KW-1185">Reference proteome</keyword>
<sequence>MLQAPTQDKFTLATHPLKDSKIPQLRFENIAGNFEKGQLTPPTHSEGKKMTMPECTKASKSIEALAKLHSPDHDGQLDKADLRTESSALVSSDNNRGGFRGGHSVGHGSGLRSPHGSAGHRT</sequence>
<feature type="compositionally biased region" description="Gly residues" evidence="1">
    <location>
        <begin position="98"/>
        <end position="109"/>
    </location>
</feature>
<proteinExistence type="predicted"/>
<dbReference type="EMBL" id="CM018036">
    <property type="protein sequence ID" value="KAA8541460.1"/>
    <property type="molecule type" value="Genomic_DNA"/>
</dbReference>
<protein>
    <submittedName>
        <fullName evidence="2">Uncharacterized protein</fullName>
    </submittedName>
</protein>
<feature type="region of interest" description="Disordered" evidence="1">
    <location>
        <begin position="33"/>
        <end position="54"/>
    </location>
</feature>
<feature type="compositionally biased region" description="Basic and acidic residues" evidence="1">
    <location>
        <begin position="69"/>
        <end position="84"/>
    </location>
</feature>
<evidence type="ECO:0000256" key="1">
    <source>
        <dbReference type="SAM" id="MobiDB-lite"/>
    </source>
</evidence>
<dbReference type="Proteomes" id="UP000325577">
    <property type="component" value="Linkage Group LG13"/>
</dbReference>
<reference evidence="2 3" key="1">
    <citation type="submission" date="2019-09" db="EMBL/GenBank/DDBJ databases">
        <title>A chromosome-level genome assembly of the Chinese tupelo Nyssa sinensis.</title>
        <authorList>
            <person name="Yang X."/>
            <person name="Kang M."/>
            <person name="Yang Y."/>
            <person name="Xiong H."/>
            <person name="Wang M."/>
            <person name="Zhang Z."/>
            <person name="Wang Z."/>
            <person name="Wu H."/>
            <person name="Ma T."/>
            <person name="Liu J."/>
            <person name="Xi Z."/>
        </authorList>
    </citation>
    <scope>NUCLEOTIDE SEQUENCE [LARGE SCALE GENOMIC DNA]</scope>
    <source>
        <strain evidence="2">J267</strain>
        <tissue evidence="2">Leaf</tissue>
    </source>
</reference>
<dbReference type="AlphaFoldDB" id="A0A5J5BGS2"/>
<feature type="compositionally biased region" description="Polar residues" evidence="1">
    <location>
        <begin position="85"/>
        <end position="95"/>
    </location>
</feature>
<evidence type="ECO:0000313" key="3">
    <source>
        <dbReference type="Proteomes" id="UP000325577"/>
    </source>
</evidence>
<name>A0A5J5BGS2_9ASTE</name>
<evidence type="ECO:0000313" key="2">
    <source>
        <dbReference type="EMBL" id="KAA8541460.1"/>
    </source>
</evidence>
<gene>
    <name evidence="2" type="ORF">F0562_025423</name>
</gene>
<feature type="region of interest" description="Disordered" evidence="1">
    <location>
        <begin position="68"/>
        <end position="122"/>
    </location>
</feature>